<dbReference type="EMBL" id="ML991776">
    <property type="protein sequence ID" value="KAF2238447.1"/>
    <property type="molecule type" value="Genomic_DNA"/>
</dbReference>
<name>A0A6A6HK84_VIRVR</name>
<reference evidence="2" key="1">
    <citation type="journal article" date="2020" name="Stud. Mycol.">
        <title>101 Dothideomycetes genomes: a test case for predicting lifestyles and emergence of pathogens.</title>
        <authorList>
            <person name="Haridas S."/>
            <person name="Albert R."/>
            <person name="Binder M."/>
            <person name="Bloem J."/>
            <person name="Labutti K."/>
            <person name="Salamov A."/>
            <person name="Andreopoulos B."/>
            <person name="Baker S."/>
            <person name="Barry K."/>
            <person name="Bills G."/>
            <person name="Bluhm B."/>
            <person name="Cannon C."/>
            <person name="Castanera R."/>
            <person name="Culley D."/>
            <person name="Daum C."/>
            <person name="Ezra D."/>
            <person name="Gonzalez J."/>
            <person name="Henrissat B."/>
            <person name="Kuo A."/>
            <person name="Liang C."/>
            <person name="Lipzen A."/>
            <person name="Lutzoni F."/>
            <person name="Magnuson J."/>
            <person name="Mondo S."/>
            <person name="Nolan M."/>
            <person name="Ohm R."/>
            <person name="Pangilinan J."/>
            <person name="Park H.-J."/>
            <person name="Ramirez L."/>
            <person name="Alfaro M."/>
            <person name="Sun H."/>
            <person name="Tritt A."/>
            <person name="Yoshinaga Y."/>
            <person name="Zwiers L.-H."/>
            <person name="Turgeon B."/>
            <person name="Goodwin S."/>
            <person name="Spatafora J."/>
            <person name="Crous P."/>
            <person name="Grigoriev I."/>
        </authorList>
    </citation>
    <scope>NUCLEOTIDE SEQUENCE</scope>
    <source>
        <strain evidence="2">Tuck. ex Michener</strain>
    </source>
</reference>
<proteinExistence type="predicted"/>
<organism evidence="2 3">
    <name type="scientific">Viridothelium virens</name>
    <name type="common">Speckled blister lichen</name>
    <name type="synonym">Trypethelium virens</name>
    <dbReference type="NCBI Taxonomy" id="1048519"/>
    <lineage>
        <taxon>Eukaryota</taxon>
        <taxon>Fungi</taxon>
        <taxon>Dikarya</taxon>
        <taxon>Ascomycota</taxon>
        <taxon>Pezizomycotina</taxon>
        <taxon>Dothideomycetes</taxon>
        <taxon>Dothideomycetes incertae sedis</taxon>
        <taxon>Trypetheliales</taxon>
        <taxon>Trypetheliaceae</taxon>
        <taxon>Viridothelium</taxon>
    </lineage>
</organism>
<evidence type="ECO:0000313" key="2">
    <source>
        <dbReference type="EMBL" id="KAF2238447.1"/>
    </source>
</evidence>
<dbReference type="OrthoDB" id="3886018at2759"/>
<protein>
    <submittedName>
        <fullName evidence="2">Uncharacterized protein</fullName>
    </submittedName>
</protein>
<evidence type="ECO:0000313" key="3">
    <source>
        <dbReference type="Proteomes" id="UP000800092"/>
    </source>
</evidence>
<gene>
    <name evidence="2" type="ORF">EV356DRAFT_573531</name>
</gene>
<accession>A0A6A6HK84</accession>
<dbReference type="AlphaFoldDB" id="A0A6A6HK84"/>
<feature type="chain" id="PRO_5025489250" evidence="1">
    <location>
        <begin position="34"/>
        <end position="409"/>
    </location>
</feature>
<evidence type="ECO:0000256" key="1">
    <source>
        <dbReference type="SAM" id="SignalP"/>
    </source>
</evidence>
<keyword evidence="1" id="KW-0732">Signal</keyword>
<feature type="signal peptide" evidence="1">
    <location>
        <begin position="1"/>
        <end position="33"/>
    </location>
</feature>
<dbReference type="Proteomes" id="UP000800092">
    <property type="component" value="Unassembled WGS sequence"/>
</dbReference>
<keyword evidence="3" id="KW-1185">Reference proteome</keyword>
<sequence>MVNLMHLNGKPVPHRLFRRTILHLTLLISSAVAIPSNSSADSSNRTLGAQPIGDRVFCEPATCGATCNSGSGKQSTSDDSGVIPALQGIGQPGSDKINATITTAHLPTKSWGIVPTPISGSSVCGEDALNTQRKRFLLDVSDPQQYIAELSQQLTQRRKWLHRNAGGETTTEAFRFDQLRQRTAVGVKGMRGCTSVIVVSARGVFLSYIWEFFAFGIRIGRQFIPTTDDEFWLKSYSRLTYGNRADDYPGGSPGLNDLKASGQIMAEEYDPFIFIFTPETSNEDRSAGVTTPLLYEEKINRLKAGLHDLFPNSFMPEVIGYARDPGPPSESDELNRTTGSGFVGRIVVEVDPYQALLISPTNQGLGASPLFGAWRLWLKDNQLRQHCYWHSAARIPAAQGMLPDNIGGT</sequence>